<comment type="similarity">
    <text evidence="2">Belongs to the TonB family.</text>
</comment>
<name>A0AAD1D5X8_SPHMI</name>
<dbReference type="GO" id="GO:0031992">
    <property type="term" value="F:energy transducer activity"/>
    <property type="evidence" value="ECO:0007669"/>
    <property type="project" value="TreeGrafter"/>
</dbReference>
<evidence type="ECO:0000313" key="15">
    <source>
        <dbReference type="Proteomes" id="UP000276029"/>
    </source>
</evidence>
<feature type="chain" id="PRO_5042114176" evidence="10">
    <location>
        <begin position="25"/>
        <end position="113"/>
    </location>
</feature>
<protein>
    <submittedName>
        <fullName evidence="13">Protein TonB</fullName>
    </submittedName>
</protein>
<evidence type="ECO:0000256" key="10">
    <source>
        <dbReference type="SAM" id="SignalP"/>
    </source>
</evidence>
<gene>
    <name evidence="13" type="ORF">DFR51_1122</name>
    <name evidence="12" type="ORF">SmB9_21940</name>
</gene>
<keyword evidence="10" id="KW-0732">Signal</keyword>
<feature type="domain" description="TonB C-terminal" evidence="11">
    <location>
        <begin position="26"/>
        <end position="113"/>
    </location>
</feature>
<organism evidence="12 14">
    <name type="scientific">Sphingosinicella microcystinivorans</name>
    <dbReference type="NCBI Taxonomy" id="335406"/>
    <lineage>
        <taxon>Bacteria</taxon>
        <taxon>Pseudomonadati</taxon>
        <taxon>Pseudomonadota</taxon>
        <taxon>Alphaproteobacteria</taxon>
        <taxon>Sphingomonadales</taxon>
        <taxon>Sphingosinicellaceae</taxon>
        <taxon>Sphingosinicella</taxon>
    </lineage>
</organism>
<evidence type="ECO:0000256" key="6">
    <source>
        <dbReference type="ARBA" id="ARBA00022692"/>
    </source>
</evidence>
<evidence type="ECO:0000259" key="11">
    <source>
        <dbReference type="PROSITE" id="PS52015"/>
    </source>
</evidence>
<comment type="subcellular location">
    <subcellularLocation>
        <location evidence="1">Cell inner membrane</location>
        <topology evidence="1">Single-pass membrane protein</topology>
        <orientation evidence="1">Periplasmic side</orientation>
    </subcellularLocation>
</comment>
<keyword evidence="4" id="KW-1003">Cell membrane</keyword>
<keyword evidence="6" id="KW-0812">Transmembrane</keyword>
<dbReference type="GO" id="GO:0098797">
    <property type="term" value="C:plasma membrane protein complex"/>
    <property type="evidence" value="ECO:0007669"/>
    <property type="project" value="TreeGrafter"/>
</dbReference>
<dbReference type="EMBL" id="RBWX01000007">
    <property type="protein sequence ID" value="RKS91556.1"/>
    <property type="molecule type" value="Genomic_DNA"/>
</dbReference>
<dbReference type="Proteomes" id="UP000276029">
    <property type="component" value="Unassembled WGS sequence"/>
</dbReference>
<evidence type="ECO:0000313" key="14">
    <source>
        <dbReference type="Proteomes" id="UP000275727"/>
    </source>
</evidence>
<evidence type="ECO:0000256" key="1">
    <source>
        <dbReference type="ARBA" id="ARBA00004383"/>
    </source>
</evidence>
<proteinExistence type="inferred from homology"/>
<dbReference type="InterPro" id="IPR051045">
    <property type="entry name" value="TonB-dependent_transducer"/>
</dbReference>
<keyword evidence="5" id="KW-0997">Cell inner membrane</keyword>
<dbReference type="PANTHER" id="PTHR33446:SF2">
    <property type="entry name" value="PROTEIN TONB"/>
    <property type="match status" value="1"/>
</dbReference>
<evidence type="ECO:0000256" key="2">
    <source>
        <dbReference type="ARBA" id="ARBA00006555"/>
    </source>
</evidence>
<evidence type="ECO:0000256" key="4">
    <source>
        <dbReference type="ARBA" id="ARBA00022475"/>
    </source>
</evidence>
<dbReference type="AlphaFoldDB" id="A0AAD1D5X8"/>
<evidence type="ECO:0000256" key="3">
    <source>
        <dbReference type="ARBA" id="ARBA00022448"/>
    </source>
</evidence>
<dbReference type="GO" id="GO:0015031">
    <property type="term" value="P:protein transport"/>
    <property type="evidence" value="ECO:0007669"/>
    <property type="project" value="UniProtKB-KW"/>
</dbReference>
<feature type="signal peptide" evidence="10">
    <location>
        <begin position="1"/>
        <end position="24"/>
    </location>
</feature>
<evidence type="ECO:0000256" key="7">
    <source>
        <dbReference type="ARBA" id="ARBA00022927"/>
    </source>
</evidence>
<reference evidence="13 15" key="2">
    <citation type="submission" date="2018-10" db="EMBL/GenBank/DDBJ databases">
        <title>Genomic Encyclopedia of Type Strains, Phase IV (KMG-IV): sequencing the most valuable type-strain genomes for metagenomic binning, comparative biology and taxonomic classification.</title>
        <authorList>
            <person name="Goeker M."/>
        </authorList>
    </citation>
    <scope>NUCLEOTIDE SEQUENCE [LARGE SCALE GENOMIC DNA]</scope>
    <source>
        <strain evidence="13 15">DSM 19791</strain>
    </source>
</reference>
<dbReference type="RefSeq" id="WP_121047992.1">
    <property type="nucleotide sequence ID" value="NZ_AP018711.1"/>
</dbReference>
<evidence type="ECO:0000256" key="9">
    <source>
        <dbReference type="ARBA" id="ARBA00023136"/>
    </source>
</evidence>
<keyword evidence="3" id="KW-0813">Transport</keyword>
<dbReference type="Gene3D" id="3.30.1150.10">
    <property type="match status" value="1"/>
</dbReference>
<keyword evidence="8" id="KW-1133">Transmembrane helix</keyword>
<evidence type="ECO:0000256" key="8">
    <source>
        <dbReference type="ARBA" id="ARBA00022989"/>
    </source>
</evidence>
<dbReference type="PANTHER" id="PTHR33446">
    <property type="entry name" value="PROTEIN TONB-RELATED"/>
    <property type="match status" value="1"/>
</dbReference>
<evidence type="ECO:0000313" key="13">
    <source>
        <dbReference type="EMBL" id="RKS91556.1"/>
    </source>
</evidence>
<evidence type="ECO:0000313" key="12">
    <source>
        <dbReference type="EMBL" id="BBE34536.1"/>
    </source>
</evidence>
<accession>A0AAD1D5X8</accession>
<dbReference type="InterPro" id="IPR037682">
    <property type="entry name" value="TonB_C"/>
</dbReference>
<dbReference type="PROSITE" id="PS52015">
    <property type="entry name" value="TONB_CTD"/>
    <property type="match status" value="1"/>
</dbReference>
<keyword evidence="15" id="KW-1185">Reference proteome</keyword>
<dbReference type="EMBL" id="AP018711">
    <property type="protein sequence ID" value="BBE34536.1"/>
    <property type="molecule type" value="Genomic_DNA"/>
</dbReference>
<dbReference type="Proteomes" id="UP000275727">
    <property type="component" value="Chromosome"/>
</dbReference>
<dbReference type="SUPFAM" id="SSF74653">
    <property type="entry name" value="TolA/TonB C-terminal domain"/>
    <property type="match status" value="1"/>
</dbReference>
<dbReference type="Pfam" id="PF03544">
    <property type="entry name" value="TonB_C"/>
    <property type="match status" value="1"/>
</dbReference>
<dbReference type="NCBIfam" id="TIGR01352">
    <property type="entry name" value="tonB_Cterm"/>
    <property type="match status" value="1"/>
</dbReference>
<sequence length="113" mass="11888">MEGWIHKTAIAALVLLASAGTASAADWRSTVTRLIAAQHSYPRSAQIRGDEGTAKVRISVDAGGTITGVELVEPTGSQILDREAVRIPKKIGTVPPPPDGPTKLVIPIAWKLT</sequence>
<evidence type="ECO:0000256" key="5">
    <source>
        <dbReference type="ARBA" id="ARBA00022519"/>
    </source>
</evidence>
<keyword evidence="7" id="KW-0653">Protein transport</keyword>
<dbReference type="GO" id="GO:0055085">
    <property type="term" value="P:transmembrane transport"/>
    <property type="evidence" value="ECO:0007669"/>
    <property type="project" value="InterPro"/>
</dbReference>
<dbReference type="InterPro" id="IPR006260">
    <property type="entry name" value="TonB/TolA_C"/>
</dbReference>
<reference evidence="12 14" key="1">
    <citation type="submission" date="2018-06" db="EMBL/GenBank/DDBJ databases">
        <title>Complete Genome Sequence of the Microcystin-Degrading Bacterium Sphingosinicella microcystinivorans Strain B-9.</title>
        <authorList>
            <person name="Jin H."/>
            <person name="Nishizawa T."/>
            <person name="Guo Y."/>
            <person name="Nishizawa A."/>
            <person name="Park H."/>
            <person name="Kato H."/>
            <person name="Tsuji K."/>
            <person name="Harada K."/>
        </authorList>
    </citation>
    <scope>NUCLEOTIDE SEQUENCE [LARGE SCALE GENOMIC DNA]</scope>
    <source>
        <strain evidence="12 14">B9</strain>
    </source>
</reference>
<dbReference type="KEGG" id="smic:SmB9_21940"/>
<keyword evidence="9" id="KW-0472">Membrane</keyword>